<feature type="chain" id="PRO_5045074022" evidence="2">
    <location>
        <begin position="27"/>
        <end position="325"/>
    </location>
</feature>
<dbReference type="Gene3D" id="3.40.190.150">
    <property type="entry name" value="Bordetella uptake gene, domain 1"/>
    <property type="match status" value="1"/>
</dbReference>
<dbReference type="Pfam" id="PF03401">
    <property type="entry name" value="TctC"/>
    <property type="match status" value="1"/>
</dbReference>
<evidence type="ECO:0000256" key="2">
    <source>
        <dbReference type="SAM" id="SignalP"/>
    </source>
</evidence>
<dbReference type="PANTHER" id="PTHR42928:SF5">
    <property type="entry name" value="BLR1237 PROTEIN"/>
    <property type="match status" value="1"/>
</dbReference>
<dbReference type="EMBL" id="CP154792">
    <property type="protein sequence ID" value="XAN13832.1"/>
    <property type="molecule type" value="Genomic_DNA"/>
</dbReference>
<dbReference type="SUPFAM" id="SSF53850">
    <property type="entry name" value="Periplasmic binding protein-like II"/>
    <property type="match status" value="1"/>
</dbReference>
<dbReference type="CDD" id="cd07012">
    <property type="entry name" value="PBP2_Bug_TTT"/>
    <property type="match status" value="1"/>
</dbReference>
<reference evidence="3 4" key="1">
    <citation type="submission" date="2024-05" db="EMBL/GenBank/DDBJ databases">
        <title>Achromobacter denitrificans. BP1, complete genome.</title>
        <authorList>
            <person name="Zhang B."/>
        </authorList>
    </citation>
    <scope>NUCLEOTIDE SEQUENCE [LARGE SCALE GENOMIC DNA]</scope>
    <source>
        <strain evidence="3 4">BP1</strain>
    </source>
</reference>
<comment type="similarity">
    <text evidence="1">Belongs to the UPF0065 (bug) family.</text>
</comment>
<name>A0ABZ3FVP3_ACHDE</name>
<sequence>MHRRSFMKIGGAASVAALGLPFGVRAAGGFPEKPIRVMVGFSAGGVTDIVVRALAESASSVFGQPIIVENKLGAGGVMPAYQLQNVTPDGYTVGLIAHSVFRLPYISNIKWDPAADLDYIIRLTGFTWGLVVAADSPIKTFEDYVAYARKNPGKMTYGTVGSLTTQHLTMEQISASLGLQLTNVPYKGVAEALPALMGGHIMSVADASSWVPYVTSGKMRLLVVWTEKRVPRFPDVPTLREVGIDMVQTSPWGLAAPKGTPPEAIRRLHDGFKEAMAQKPFQDALANYDMEQQYMDGTAYRQFARESIDKESRILASLNVPRGGQ</sequence>
<gene>
    <name evidence="3" type="ORF">AAIK43_20865</name>
</gene>
<dbReference type="RefSeq" id="WP_125283642.1">
    <property type="nucleotide sequence ID" value="NZ_CP036344.1"/>
</dbReference>
<evidence type="ECO:0000313" key="3">
    <source>
        <dbReference type="EMBL" id="XAN13832.1"/>
    </source>
</evidence>
<dbReference type="Gene3D" id="3.40.190.10">
    <property type="entry name" value="Periplasmic binding protein-like II"/>
    <property type="match status" value="1"/>
</dbReference>
<evidence type="ECO:0000313" key="4">
    <source>
        <dbReference type="Proteomes" id="UP001446337"/>
    </source>
</evidence>
<keyword evidence="4" id="KW-1185">Reference proteome</keyword>
<organism evidence="3 4">
    <name type="scientific">Achromobacter denitrificans</name>
    <name type="common">Alcaligenes denitrificans</name>
    <dbReference type="NCBI Taxonomy" id="32002"/>
    <lineage>
        <taxon>Bacteria</taxon>
        <taxon>Pseudomonadati</taxon>
        <taxon>Pseudomonadota</taxon>
        <taxon>Betaproteobacteria</taxon>
        <taxon>Burkholderiales</taxon>
        <taxon>Alcaligenaceae</taxon>
        <taxon>Achromobacter</taxon>
    </lineage>
</organism>
<dbReference type="PANTHER" id="PTHR42928">
    <property type="entry name" value="TRICARBOXYLATE-BINDING PROTEIN"/>
    <property type="match status" value="1"/>
</dbReference>
<keyword evidence="2" id="KW-0732">Signal</keyword>
<dbReference type="InterPro" id="IPR005064">
    <property type="entry name" value="BUG"/>
</dbReference>
<proteinExistence type="inferred from homology"/>
<dbReference type="PIRSF" id="PIRSF017082">
    <property type="entry name" value="YflP"/>
    <property type="match status" value="1"/>
</dbReference>
<feature type="signal peptide" evidence="2">
    <location>
        <begin position="1"/>
        <end position="26"/>
    </location>
</feature>
<accession>A0ABZ3FVP3</accession>
<dbReference type="Proteomes" id="UP001446337">
    <property type="component" value="Chromosome"/>
</dbReference>
<protein>
    <submittedName>
        <fullName evidence="3">Tripartite tricarboxylate transporter substrate binding protein</fullName>
    </submittedName>
</protein>
<dbReference type="InterPro" id="IPR042100">
    <property type="entry name" value="Bug_dom1"/>
</dbReference>
<evidence type="ECO:0000256" key="1">
    <source>
        <dbReference type="ARBA" id="ARBA00006987"/>
    </source>
</evidence>